<dbReference type="Proteomes" id="UP000517315">
    <property type="component" value="Unassembled WGS sequence"/>
</dbReference>
<accession>A0ABR6B3J3</accession>
<comment type="caution">
    <text evidence="1">The sequence shown here is derived from an EMBL/GenBank/DDBJ whole genome shotgun (WGS) entry which is preliminary data.</text>
</comment>
<keyword evidence="2" id="KW-1185">Reference proteome</keyword>
<dbReference type="RefSeq" id="WP_008342524.1">
    <property type="nucleotide sequence ID" value="NZ_JACJIG010000003.1"/>
</dbReference>
<reference evidence="1 2" key="1">
    <citation type="submission" date="2020-08" db="EMBL/GenBank/DDBJ databases">
        <title>Functional genomics of gut bacteria from endangered species of beetles.</title>
        <authorList>
            <person name="Carlos-Shanley C."/>
        </authorList>
    </citation>
    <scope>NUCLEOTIDE SEQUENCE [LARGE SCALE GENOMIC DNA]</scope>
    <source>
        <strain evidence="1 2">S00152</strain>
    </source>
</reference>
<dbReference type="InterPro" id="IPR025236">
    <property type="entry name" value="SR1P"/>
</dbReference>
<evidence type="ECO:0000313" key="2">
    <source>
        <dbReference type="Proteomes" id="UP000517315"/>
    </source>
</evidence>
<sequence>MEKETNVPQNTIVCRECGEIIDIAYGSEGVKVLYGICEGCRASENKRT</sequence>
<dbReference type="EMBL" id="JACJIG010000003">
    <property type="protein sequence ID" value="MBA8918707.1"/>
    <property type="molecule type" value="Genomic_DNA"/>
</dbReference>
<dbReference type="Pfam" id="PF13790">
    <property type="entry name" value="SR1P"/>
    <property type="match status" value="1"/>
</dbReference>
<protein>
    <submittedName>
        <fullName evidence="1">Fe2+ or Zn2+ uptake regulation protein</fullName>
    </submittedName>
</protein>
<gene>
    <name evidence="1" type="ORF">HNP39_002448</name>
</gene>
<proteinExistence type="predicted"/>
<organism evidence="1 2">
    <name type="scientific">Bacillus aerius</name>
    <dbReference type="NCBI Taxonomy" id="293388"/>
    <lineage>
        <taxon>Bacteria</taxon>
        <taxon>Bacillati</taxon>
        <taxon>Bacillota</taxon>
        <taxon>Bacilli</taxon>
        <taxon>Bacillales</taxon>
        <taxon>Bacillaceae</taxon>
        <taxon>Bacillus</taxon>
    </lineage>
</organism>
<name>A0ABR6B3J3_9BACI</name>
<evidence type="ECO:0000313" key="1">
    <source>
        <dbReference type="EMBL" id="MBA8918707.1"/>
    </source>
</evidence>